<accession>K5VNX0</accession>
<name>K5VNX0_AGABU</name>
<dbReference type="Proteomes" id="UP000008493">
    <property type="component" value="Unassembled WGS sequence"/>
</dbReference>
<sequence length="74" mass="8792">SPHCFGVGRKIYTDYEFICAARNTPSLSRTFRQLIDVHVDKNTRFKLRHSVTRRRYSEFEALLEHRSTRVNIPP</sequence>
<dbReference type="GeneID" id="18828702"/>
<gene>
    <name evidence="1" type="ORF">AGABI1DRAFT_16443</name>
</gene>
<reference evidence="2" key="1">
    <citation type="journal article" date="2012" name="Proc. Natl. Acad. Sci. U.S.A.">
        <title>Genome sequence of the button mushroom Agaricus bisporus reveals mechanisms governing adaptation to a humic-rich ecological niche.</title>
        <authorList>
            <person name="Morin E."/>
            <person name="Kohler A."/>
            <person name="Baker A.R."/>
            <person name="Foulongne-Oriol M."/>
            <person name="Lombard V."/>
            <person name="Nagy L.G."/>
            <person name="Ohm R.A."/>
            <person name="Patyshakuliyeva A."/>
            <person name="Brun A."/>
            <person name="Aerts A.L."/>
            <person name="Bailey A.M."/>
            <person name="Billette C."/>
            <person name="Coutinho P.M."/>
            <person name="Deakin G."/>
            <person name="Doddapaneni H."/>
            <person name="Floudas D."/>
            <person name="Grimwood J."/>
            <person name="Hilden K."/>
            <person name="Kuees U."/>
            <person name="LaButti K.M."/>
            <person name="Lapidus A."/>
            <person name="Lindquist E.A."/>
            <person name="Lucas S.M."/>
            <person name="Murat C."/>
            <person name="Riley R.W."/>
            <person name="Salamov A.A."/>
            <person name="Schmutz J."/>
            <person name="Subramanian V."/>
            <person name="Woesten H.A.B."/>
            <person name="Xu J."/>
            <person name="Eastwood D.C."/>
            <person name="Foster G.D."/>
            <person name="Sonnenberg A.S."/>
            <person name="Cullen D."/>
            <person name="de Vries R.P."/>
            <person name="Lundell T."/>
            <person name="Hibbett D.S."/>
            <person name="Henrissat B."/>
            <person name="Burton K.S."/>
            <person name="Kerrigan R.W."/>
            <person name="Challen M.P."/>
            <person name="Grigoriev I.V."/>
            <person name="Martin F."/>
        </authorList>
    </citation>
    <scope>NUCLEOTIDE SEQUENCE [LARGE SCALE GENOMIC DNA]</scope>
    <source>
        <strain evidence="2">JB137-S8 / ATCC MYA-4627 / FGSC 10392</strain>
    </source>
</reference>
<dbReference type="EMBL" id="JH971405">
    <property type="protein sequence ID" value="EKM76139.1"/>
    <property type="molecule type" value="Genomic_DNA"/>
</dbReference>
<dbReference type="InParanoid" id="K5VNX0"/>
<protein>
    <recommendedName>
        <fullName evidence="3">PX domain-containing protein</fullName>
    </recommendedName>
</protein>
<dbReference type="AlphaFoldDB" id="K5VNX0"/>
<dbReference type="RefSeq" id="XP_007333208.1">
    <property type="nucleotide sequence ID" value="XM_007333146.1"/>
</dbReference>
<feature type="non-terminal residue" evidence="1">
    <location>
        <position position="74"/>
    </location>
</feature>
<feature type="non-terminal residue" evidence="1">
    <location>
        <position position="1"/>
    </location>
</feature>
<evidence type="ECO:0000313" key="1">
    <source>
        <dbReference type="EMBL" id="EKM76139.1"/>
    </source>
</evidence>
<evidence type="ECO:0008006" key="3">
    <source>
        <dbReference type="Google" id="ProtNLM"/>
    </source>
</evidence>
<keyword evidence="2" id="KW-1185">Reference proteome</keyword>
<dbReference type="STRING" id="597362.K5VNX0"/>
<dbReference type="KEGG" id="abp:AGABI1DRAFT16443"/>
<organism evidence="1 2">
    <name type="scientific">Agaricus bisporus var. burnettii (strain JB137-S8 / ATCC MYA-4627 / FGSC 10392)</name>
    <name type="common">White button mushroom</name>
    <dbReference type="NCBI Taxonomy" id="597362"/>
    <lineage>
        <taxon>Eukaryota</taxon>
        <taxon>Fungi</taxon>
        <taxon>Dikarya</taxon>
        <taxon>Basidiomycota</taxon>
        <taxon>Agaricomycotina</taxon>
        <taxon>Agaricomycetes</taxon>
        <taxon>Agaricomycetidae</taxon>
        <taxon>Agaricales</taxon>
        <taxon>Agaricineae</taxon>
        <taxon>Agaricaceae</taxon>
        <taxon>Agaricus</taxon>
    </lineage>
</organism>
<dbReference type="OrthoDB" id="5227681at2759"/>
<evidence type="ECO:0000313" key="2">
    <source>
        <dbReference type="Proteomes" id="UP000008493"/>
    </source>
</evidence>
<proteinExistence type="predicted"/>
<dbReference type="HOGENOM" id="CLU_2694360_0_0_1"/>